<feature type="transmembrane region" description="Helical" evidence="4">
    <location>
        <begin position="24"/>
        <end position="43"/>
    </location>
</feature>
<dbReference type="GO" id="GO:0071013">
    <property type="term" value="C:catalytic step 2 spliceosome"/>
    <property type="evidence" value="ECO:0007669"/>
    <property type="project" value="TreeGrafter"/>
</dbReference>
<dbReference type="InterPro" id="IPR001163">
    <property type="entry name" value="Sm_dom_euk/arc"/>
</dbReference>
<dbReference type="GO" id="GO:0097526">
    <property type="term" value="C:spliceosomal tri-snRNP complex"/>
    <property type="evidence" value="ECO:0007669"/>
    <property type="project" value="TreeGrafter"/>
</dbReference>
<evidence type="ECO:0000313" key="6">
    <source>
        <dbReference type="EMBL" id="CAE4665808.1"/>
    </source>
</evidence>
<keyword evidence="2" id="KW-0687">Ribonucleoprotein</keyword>
<organism evidence="6">
    <name type="scientific">Ditylum brightwellii</name>
    <dbReference type="NCBI Taxonomy" id="49249"/>
    <lineage>
        <taxon>Eukaryota</taxon>
        <taxon>Sar</taxon>
        <taxon>Stramenopiles</taxon>
        <taxon>Ochrophyta</taxon>
        <taxon>Bacillariophyta</taxon>
        <taxon>Mediophyceae</taxon>
        <taxon>Lithodesmiophycidae</taxon>
        <taxon>Lithodesmiales</taxon>
        <taxon>Lithodesmiaceae</taxon>
        <taxon>Ditylum</taxon>
    </lineage>
</organism>
<evidence type="ECO:0000256" key="3">
    <source>
        <dbReference type="ARBA" id="ARBA00041356"/>
    </source>
</evidence>
<dbReference type="PROSITE" id="PS52002">
    <property type="entry name" value="SM"/>
    <property type="match status" value="1"/>
</dbReference>
<keyword evidence="4" id="KW-0472">Membrane</keyword>
<name>A0A7S4W1N8_9STRA</name>
<dbReference type="InterPro" id="IPR010920">
    <property type="entry name" value="LSM_dom_sf"/>
</dbReference>
<sequence>MIGYILDTLSLKAVYRFFLRKDTYQMLNIMFTHLTLLSISYLLHVQKDKKLRLSLNGNRKVVGTLRGYDAFLNVVLEEAFSEQQQSSGIIKEDLGTIVLRGNSIVQFESLERVYAAAT</sequence>
<keyword evidence="4" id="KW-1133">Transmembrane helix</keyword>
<dbReference type="SUPFAM" id="SSF50182">
    <property type="entry name" value="Sm-like ribonucleoproteins"/>
    <property type="match status" value="1"/>
</dbReference>
<dbReference type="Gene3D" id="2.30.30.100">
    <property type="match status" value="1"/>
</dbReference>
<dbReference type="GO" id="GO:0005682">
    <property type="term" value="C:U5 snRNP"/>
    <property type="evidence" value="ECO:0007669"/>
    <property type="project" value="TreeGrafter"/>
</dbReference>
<evidence type="ECO:0000256" key="4">
    <source>
        <dbReference type="SAM" id="Phobius"/>
    </source>
</evidence>
<dbReference type="GO" id="GO:0005686">
    <property type="term" value="C:U2 snRNP"/>
    <property type="evidence" value="ECO:0007669"/>
    <property type="project" value="TreeGrafter"/>
</dbReference>
<accession>A0A7S4W1N8</accession>
<dbReference type="GO" id="GO:0005685">
    <property type="term" value="C:U1 snRNP"/>
    <property type="evidence" value="ECO:0007669"/>
    <property type="project" value="TreeGrafter"/>
</dbReference>
<dbReference type="AlphaFoldDB" id="A0A7S4W1N8"/>
<evidence type="ECO:0000259" key="5">
    <source>
        <dbReference type="PROSITE" id="PS52002"/>
    </source>
</evidence>
<evidence type="ECO:0000256" key="1">
    <source>
        <dbReference type="ARBA" id="ARBA00006850"/>
    </source>
</evidence>
<dbReference type="InterPro" id="IPR047575">
    <property type="entry name" value="Sm"/>
</dbReference>
<dbReference type="GO" id="GO:0034719">
    <property type="term" value="C:SMN-Sm protein complex"/>
    <property type="evidence" value="ECO:0007669"/>
    <property type="project" value="TreeGrafter"/>
</dbReference>
<protein>
    <recommendedName>
        <fullName evidence="3">Sm protein G</fullName>
    </recommendedName>
</protein>
<keyword evidence="4" id="KW-0812">Transmembrane</keyword>
<evidence type="ECO:0000256" key="2">
    <source>
        <dbReference type="ARBA" id="ARBA00023274"/>
    </source>
</evidence>
<dbReference type="GO" id="GO:0071004">
    <property type="term" value="C:U2-type prespliceosome"/>
    <property type="evidence" value="ECO:0007669"/>
    <property type="project" value="TreeGrafter"/>
</dbReference>
<dbReference type="GO" id="GO:0003723">
    <property type="term" value="F:RNA binding"/>
    <property type="evidence" value="ECO:0007669"/>
    <property type="project" value="InterPro"/>
</dbReference>
<dbReference type="SMART" id="SM00651">
    <property type="entry name" value="Sm"/>
    <property type="match status" value="1"/>
</dbReference>
<dbReference type="PANTHER" id="PTHR10553">
    <property type="entry name" value="SMALL NUCLEAR RIBONUCLEOPROTEIN"/>
    <property type="match status" value="1"/>
</dbReference>
<proteinExistence type="inferred from homology"/>
<comment type="similarity">
    <text evidence="1">Belongs to the snRNP Sm proteins family.</text>
</comment>
<dbReference type="GO" id="GO:0043186">
    <property type="term" value="C:P granule"/>
    <property type="evidence" value="ECO:0007669"/>
    <property type="project" value="TreeGrafter"/>
</dbReference>
<dbReference type="EMBL" id="HBNS01059609">
    <property type="protein sequence ID" value="CAE4665808.1"/>
    <property type="molecule type" value="Transcribed_RNA"/>
</dbReference>
<reference evidence="6" key="1">
    <citation type="submission" date="2021-01" db="EMBL/GenBank/DDBJ databases">
        <authorList>
            <person name="Corre E."/>
            <person name="Pelletier E."/>
            <person name="Niang G."/>
            <person name="Scheremetjew M."/>
            <person name="Finn R."/>
            <person name="Kale V."/>
            <person name="Holt S."/>
            <person name="Cochrane G."/>
            <person name="Meng A."/>
            <person name="Brown T."/>
            <person name="Cohen L."/>
        </authorList>
    </citation>
    <scope>NUCLEOTIDE SEQUENCE</scope>
    <source>
        <strain evidence="6">GSO104</strain>
    </source>
</reference>
<gene>
    <name evidence="6" type="ORF">DBRI00130_LOCUS42866</name>
</gene>
<dbReference type="GO" id="GO:0005687">
    <property type="term" value="C:U4 snRNP"/>
    <property type="evidence" value="ECO:0007669"/>
    <property type="project" value="TreeGrafter"/>
</dbReference>
<dbReference type="GO" id="GO:0000398">
    <property type="term" value="P:mRNA splicing, via spliceosome"/>
    <property type="evidence" value="ECO:0007669"/>
    <property type="project" value="TreeGrafter"/>
</dbReference>
<dbReference type="InterPro" id="IPR044641">
    <property type="entry name" value="Lsm7/SmG-like"/>
</dbReference>
<dbReference type="PANTHER" id="PTHR10553:SF2">
    <property type="entry name" value="SMALL NUCLEAR RIBONUCLEOPROTEIN G"/>
    <property type="match status" value="1"/>
</dbReference>
<dbReference type="Pfam" id="PF01423">
    <property type="entry name" value="LSM"/>
    <property type="match status" value="1"/>
</dbReference>
<dbReference type="GO" id="GO:0071011">
    <property type="term" value="C:precatalytic spliceosome"/>
    <property type="evidence" value="ECO:0007669"/>
    <property type="project" value="TreeGrafter"/>
</dbReference>
<dbReference type="GO" id="GO:0005689">
    <property type="term" value="C:U12-type spliceosomal complex"/>
    <property type="evidence" value="ECO:0007669"/>
    <property type="project" value="TreeGrafter"/>
</dbReference>
<feature type="domain" description="Sm" evidence="5">
    <location>
        <begin position="38"/>
        <end position="113"/>
    </location>
</feature>